<feature type="transmembrane region" description="Helical" evidence="1">
    <location>
        <begin position="95"/>
        <end position="118"/>
    </location>
</feature>
<proteinExistence type="predicted"/>
<reference evidence="2" key="1">
    <citation type="submission" date="2021-08" db="EMBL/GenBank/DDBJ databases">
        <title>WGS assembly of Ceratopteris richardii.</title>
        <authorList>
            <person name="Marchant D.B."/>
            <person name="Chen G."/>
            <person name="Jenkins J."/>
            <person name="Shu S."/>
            <person name="Leebens-Mack J."/>
            <person name="Grimwood J."/>
            <person name="Schmutz J."/>
            <person name="Soltis P."/>
            <person name="Soltis D."/>
            <person name="Chen Z.-H."/>
        </authorList>
    </citation>
    <scope>NUCLEOTIDE SEQUENCE</scope>
    <source>
        <strain evidence="2">Whitten #5841</strain>
        <tissue evidence="2">Leaf</tissue>
    </source>
</reference>
<organism evidence="2 3">
    <name type="scientific">Ceratopteris richardii</name>
    <name type="common">Triangle waterfern</name>
    <dbReference type="NCBI Taxonomy" id="49495"/>
    <lineage>
        <taxon>Eukaryota</taxon>
        <taxon>Viridiplantae</taxon>
        <taxon>Streptophyta</taxon>
        <taxon>Embryophyta</taxon>
        <taxon>Tracheophyta</taxon>
        <taxon>Polypodiopsida</taxon>
        <taxon>Polypodiidae</taxon>
        <taxon>Polypodiales</taxon>
        <taxon>Pteridineae</taxon>
        <taxon>Pteridaceae</taxon>
        <taxon>Parkerioideae</taxon>
        <taxon>Ceratopteris</taxon>
    </lineage>
</organism>
<feature type="transmembrane region" description="Helical" evidence="1">
    <location>
        <begin position="298"/>
        <end position="321"/>
    </location>
</feature>
<dbReference type="PANTHER" id="PTHR33876">
    <property type="entry name" value="UNNAMED PRODUCT"/>
    <property type="match status" value="1"/>
</dbReference>
<evidence type="ECO:0000256" key="1">
    <source>
        <dbReference type="SAM" id="Phobius"/>
    </source>
</evidence>
<keyword evidence="1" id="KW-1133">Transmembrane helix</keyword>
<evidence type="ECO:0000313" key="2">
    <source>
        <dbReference type="EMBL" id="KAH7331235.1"/>
    </source>
</evidence>
<dbReference type="Proteomes" id="UP000825935">
    <property type="component" value="Chromosome 20"/>
</dbReference>
<feature type="transmembrane region" description="Helical" evidence="1">
    <location>
        <begin position="177"/>
        <end position="201"/>
    </location>
</feature>
<dbReference type="EMBL" id="CM035425">
    <property type="protein sequence ID" value="KAH7331235.1"/>
    <property type="molecule type" value="Genomic_DNA"/>
</dbReference>
<name>A0A8T2SGS4_CERRI</name>
<comment type="caution">
    <text evidence="2">The sequence shown here is derived from an EMBL/GenBank/DDBJ whole genome shotgun (WGS) entry which is preliminary data.</text>
</comment>
<sequence>MQHTFVLRQYPNAHVFLASYAEARRKLCSQQMPRVRYVESSHLRGEFHGNLFCERLGSHIARPFDPVRARGIVPVPAVKSNNSPTKTDQTKVIKIILSVAVIAGVALLVKAGTALASSQLLMPSIRNPTSVLTSSGRELLVSAWMGLVAGCLHTLTGPDHLAALAPLSVGRTKLESVAVGALWGCGHDAGQVIFGILFLLLKGKLQIEVIRTWGARVVGMTLVAIGITGVKEAQAAAMAPCLAGNLEGLASNGISVEPVSNGKRSKTLWATLATGVVHGLQPDALIMILPALALPSRFAGAAFLSMFLFGTVLSMSGYTAFIASCSSALQKRIPRITEHLAWGSSLLAILVGIGILAGELFGISIF</sequence>
<dbReference type="InterPro" id="IPR052776">
    <property type="entry name" value="Chloro_ReproSupport/MetalTrans"/>
</dbReference>
<dbReference type="AlphaFoldDB" id="A0A8T2SGS4"/>
<dbReference type="OrthoDB" id="669460at2759"/>
<evidence type="ECO:0000313" key="3">
    <source>
        <dbReference type="Proteomes" id="UP000825935"/>
    </source>
</evidence>
<dbReference type="PANTHER" id="PTHR33876:SF4">
    <property type="entry name" value="CHLOROPLAST PROTEIN FOR GROWTH AND FERTILITY 2"/>
    <property type="match status" value="1"/>
</dbReference>
<keyword evidence="3" id="KW-1185">Reference proteome</keyword>
<feature type="transmembrane region" description="Helical" evidence="1">
    <location>
        <begin position="342"/>
        <end position="365"/>
    </location>
</feature>
<protein>
    <recommendedName>
        <fullName evidence="4">Urease accessory protein UreH-like transmembrane domain-containing protein</fullName>
    </recommendedName>
</protein>
<keyword evidence="1" id="KW-0472">Membrane</keyword>
<evidence type="ECO:0008006" key="4">
    <source>
        <dbReference type="Google" id="ProtNLM"/>
    </source>
</evidence>
<keyword evidence="1" id="KW-0812">Transmembrane</keyword>
<gene>
    <name evidence="2" type="ORF">KP509_20G021200</name>
</gene>
<accession>A0A8T2SGS4</accession>
<dbReference type="OMA" id="NSVSCKH"/>